<evidence type="ECO:0000256" key="3">
    <source>
        <dbReference type="ARBA" id="ARBA00022989"/>
    </source>
</evidence>
<evidence type="ECO:0000313" key="8">
    <source>
        <dbReference type="Proteomes" id="UP000029391"/>
    </source>
</evidence>
<keyword evidence="2 5" id="KW-0812">Transmembrane</keyword>
<proteinExistence type="predicted"/>
<evidence type="ECO:0000256" key="4">
    <source>
        <dbReference type="ARBA" id="ARBA00023136"/>
    </source>
</evidence>
<protein>
    <recommendedName>
        <fullName evidence="6">Lipopolysaccharide assembly protein A domain-containing protein</fullName>
    </recommendedName>
</protein>
<gene>
    <name evidence="7" type="ORF">P873_02245</name>
</gene>
<keyword evidence="4 5" id="KW-0472">Membrane</keyword>
<evidence type="ECO:0000256" key="2">
    <source>
        <dbReference type="ARBA" id="ARBA00022692"/>
    </source>
</evidence>
<organism evidence="7 8">
    <name type="scientific">Arenimonas composti TR7-09 = DSM 18010</name>
    <dbReference type="NCBI Taxonomy" id="1121013"/>
    <lineage>
        <taxon>Bacteria</taxon>
        <taxon>Pseudomonadati</taxon>
        <taxon>Pseudomonadota</taxon>
        <taxon>Gammaproteobacteria</taxon>
        <taxon>Lysobacterales</taxon>
        <taxon>Lysobacteraceae</taxon>
        <taxon>Arenimonas</taxon>
    </lineage>
</organism>
<dbReference type="InterPro" id="IPR010445">
    <property type="entry name" value="LapA_dom"/>
</dbReference>
<reference evidence="7 8" key="1">
    <citation type="submission" date="2013-09" db="EMBL/GenBank/DDBJ databases">
        <title>Genome sequencing of Arenimonas composti.</title>
        <authorList>
            <person name="Chen F."/>
            <person name="Wang G."/>
        </authorList>
    </citation>
    <scope>NUCLEOTIDE SEQUENCE [LARGE SCALE GENOMIC DNA]</scope>
    <source>
        <strain evidence="7 8">TR7-09</strain>
    </source>
</reference>
<evidence type="ECO:0000256" key="5">
    <source>
        <dbReference type="SAM" id="Phobius"/>
    </source>
</evidence>
<accession>A0A091AY63</accession>
<evidence type="ECO:0000259" key="6">
    <source>
        <dbReference type="Pfam" id="PF06305"/>
    </source>
</evidence>
<dbReference type="Pfam" id="PF06305">
    <property type="entry name" value="LapA_dom"/>
    <property type="match status" value="1"/>
</dbReference>
<dbReference type="STRING" id="1121013.GCA_000426365_00604"/>
<name>A0A091AY63_9GAMM</name>
<dbReference type="OrthoDB" id="3527at490567"/>
<evidence type="ECO:0000256" key="1">
    <source>
        <dbReference type="ARBA" id="ARBA00022475"/>
    </source>
</evidence>
<dbReference type="GO" id="GO:0005886">
    <property type="term" value="C:plasma membrane"/>
    <property type="evidence" value="ECO:0007669"/>
    <property type="project" value="InterPro"/>
</dbReference>
<comment type="caution">
    <text evidence="7">The sequence shown here is derived from an EMBL/GenBank/DDBJ whole genome shotgun (WGS) entry which is preliminary data.</text>
</comment>
<dbReference type="AlphaFoldDB" id="A0A091AY63"/>
<dbReference type="Proteomes" id="UP000029391">
    <property type="component" value="Unassembled WGS sequence"/>
</dbReference>
<evidence type="ECO:0000313" key="7">
    <source>
        <dbReference type="EMBL" id="KFN45263.1"/>
    </source>
</evidence>
<keyword evidence="1" id="KW-1003">Cell membrane</keyword>
<feature type="domain" description="Lipopolysaccharide assembly protein A" evidence="6">
    <location>
        <begin position="23"/>
        <end position="76"/>
    </location>
</feature>
<sequence>MRLIKALLALLFVIAGVLFGALNRRPVDVELGFHTLTDVTLGTALLLALLAGALLAGLVLTLGVVWPLRLRLRRAETPATPAATSPAAAIIAPEPVTIVAPHE</sequence>
<dbReference type="RefSeq" id="WP_051239416.1">
    <property type="nucleotide sequence ID" value="NZ_AUFF01000001.1"/>
</dbReference>
<feature type="transmembrane region" description="Helical" evidence="5">
    <location>
        <begin position="44"/>
        <end position="66"/>
    </location>
</feature>
<keyword evidence="3 5" id="KW-1133">Transmembrane helix</keyword>
<dbReference type="EMBL" id="AWXU01000095">
    <property type="protein sequence ID" value="KFN45263.1"/>
    <property type="molecule type" value="Genomic_DNA"/>
</dbReference>
<keyword evidence="8" id="KW-1185">Reference proteome</keyword>